<evidence type="ECO:0000256" key="4">
    <source>
        <dbReference type="ARBA" id="ARBA00022490"/>
    </source>
</evidence>
<feature type="binding site" evidence="12">
    <location>
        <position position="294"/>
    </location>
    <ligand>
        <name>ATP</name>
        <dbReference type="ChEBI" id="CHEBI:30616"/>
    </ligand>
</feature>
<evidence type="ECO:0000259" key="14">
    <source>
        <dbReference type="Pfam" id="PF09190"/>
    </source>
</evidence>
<keyword evidence="10 12" id="KW-0648">Protein biosynthesis</keyword>
<dbReference type="Proteomes" id="UP000485367">
    <property type="component" value="Unassembled WGS sequence"/>
</dbReference>
<protein>
    <recommendedName>
        <fullName evidence="12">Cysteine--tRNA ligase</fullName>
        <ecNumber evidence="12">6.1.1.16</ecNumber>
    </recommendedName>
    <alternativeName>
        <fullName evidence="12">Cysteinyl-tRNA synthetase</fullName>
        <shortName evidence="12">CysRS</shortName>
    </alternativeName>
</protein>
<feature type="short sequence motif" description="'KMSKS' region" evidence="12">
    <location>
        <begin position="291"/>
        <end position="295"/>
    </location>
</feature>
<dbReference type="InterPro" id="IPR009080">
    <property type="entry name" value="tRNAsynth_Ia_anticodon-bd"/>
</dbReference>
<evidence type="ECO:0000256" key="6">
    <source>
        <dbReference type="ARBA" id="ARBA00022723"/>
    </source>
</evidence>
<evidence type="ECO:0000313" key="15">
    <source>
        <dbReference type="EMBL" id="OQA52193.1"/>
    </source>
</evidence>
<feature type="binding site" evidence="12">
    <location>
        <position position="29"/>
    </location>
    <ligand>
        <name>Zn(2+)</name>
        <dbReference type="ChEBI" id="CHEBI:29105"/>
    </ligand>
</feature>
<dbReference type="PRINTS" id="PR00983">
    <property type="entry name" value="TRNASYNTHCYS"/>
</dbReference>
<dbReference type="PANTHER" id="PTHR10890">
    <property type="entry name" value="CYSTEINYL-TRNA SYNTHETASE"/>
    <property type="match status" value="1"/>
</dbReference>
<comment type="cofactor">
    <cofactor evidence="12">
        <name>Zn(2+)</name>
        <dbReference type="ChEBI" id="CHEBI:29105"/>
    </cofactor>
    <text evidence="12">Binds 1 zinc ion per subunit.</text>
</comment>
<feature type="short sequence motif" description="'HIGH' region" evidence="12">
    <location>
        <begin position="31"/>
        <end position="41"/>
    </location>
</feature>
<evidence type="ECO:0000259" key="13">
    <source>
        <dbReference type="Pfam" id="PF01406"/>
    </source>
</evidence>
<comment type="subunit">
    <text evidence="3 12">Monomer.</text>
</comment>
<dbReference type="InterPro" id="IPR032678">
    <property type="entry name" value="tRNA-synt_1_cat_dom"/>
</dbReference>
<dbReference type="GO" id="GO:0004817">
    <property type="term" value="F:cysteine-tRNA ligase activity"/>
    <property type="evidence" value="ECO:0007669"/>
    <property type="project" value="UniProtKB-UniRule"/>
</dbReference>
<dbReference type="Pfam" id="PF09190">
    <property type="entry name" value="DALR_2"/>
    <property type="match status" value="1"/>
</dbReference>
<evidence type="ECO:0000256" key="1">
    <source>
        <dbReference type="ARBA" id="ARBA00004496"/>
    </source>
</evidence>
<feature type="binding site" evidence="12">
    <location>
        <position position="259"/>
    </location>
    <ligand>
        <name>Zn(2+)</name>
        <dbReference type="ChEBI" id="CHEBI:29105"/>
    </ligand>
</feature>
<comment type="similarity">
    <text evidence="2 12">Belongs to the class-I aminoacyl-tRNA synthetase family.</text>
</comment>
<keyword evidence="5 12" id="KW-0436">Ligase</keyword>
<evidence type="ECO:0000256" key="5">
    <source>
        <dbReference type="ARBA" id="ARBA00022598"/>
    </source>
</evidence>
<dbReference type="GO" id="GO:0005524">
    <property type="term" value="F:ATP binding"/>
    <property type="evidence" value="ECO:0007669"/>
    <property type="project" value="UniProtKB-UniRule"/>
</dbReference>
<feature type="domain" description="tRNA synthetases class I catalytic" evidence="13">
    <location>
        <begin position="17"/>
        <end position="338"/>
    </location>
</feature>
<name>A0A1V5SD72_9BACT</name>
<dbReference type="EMBL" id="MWBO01000041">
    <property type="protein sequence ID" value="OQA52193.1"/>
    <property type="molecule type" value="Genomic_DNA"/>
</dbReference>
<dbReference type="Gene3D" id="1.20.120.1910">
    <property type="entry name" value="Cysteine-tRNA ligase, C-terminal anti-codon recognition domain"/>
    <property type="match status" value="1"/>
</dbReference>
<keyword evidence="6 12" id="KW-0479">Metal-binding</keyword>
<keyword evidence="4 12" id="KW-0963">Cytoplasm</keyword>
<dbReference type="Pfam" id="PF01406">
    <property type="entry name" value="tRNA-synt_1e"/>
    <property type="match status" value="1"/>
</dbReference>
<gene>
    <name evidence="12 15" type="primary">cysS</name>
    <name evidence="15" type="ORF">BWY43_00591</name>
</gene>
<keyword evidence="8 12" id="KW-0862">Zinc</keyword>
<evidence type="ECO:0000256" key="9">
    <source>
        <dbReference type="ARBA" id="ARBA00022840"/>
    </source>
</evidence>
<dbReference type="AlphaFoldDB" id="A0A1V5SD72"/>
<accession>A0A1V5SD72</accession>
<feature type="domain" description="Cysteinyl-tRNA synthetase class Ia DALR" evidence="14">
    <location>
        <begin position="370"/>
        <end position="395"/>
    </location>
</feature>
<feature type="binding site" evidence="12">
    <location>
        <position position="263"/>
    </location>
    <ligand>
        <name>Zn(2+)</name>
        <dbReference type="ChEBI" id="CHEBI:29105"/>
    </ligand>
</feature>
<dbReference type="PANTHER" id="PTHR10890:SF3">
    <property type="entry name" value="CYSTEINE--TRNA LIGASE, CYTOPLASMIC"/>
    <property type="match status" value="1"/>
</dbReference>
<keyword evidence="7 12" id="KW-0547">Nucleotide-binding</keyword>
<dbReference type="InterPro" id="IPR015803">
    <property type="entry name" value="Cys-tRNA-ligase"/>
</dbReference>
<dbReference type="GO" id="GO:0005829">
    <property type="term" value="C:cytosol"/>
    <property type="evidence" value="ECO:0007669"/>
    <property type="project" value="TreeGrafter"/>
</dbReference>
<dbReference type="InterPro" id="IPR015273">
    <property type="entry name" value="Cys-tRNA-synt_Ia_DALR"/>
</dbReference>
<evidence type="ECO:0000256" key="2">
    <source>
        <dbReference type="ARBA" id="ARBA00005594"/>
    </source>
</evidence>
<evidence type="ECO:0000256" key="8">
    <source>
        <dbReference type="ARBA" id="ARBA00022833"/>
    </source>
</evidence>
<evidence type="ECO:0000256" key="12">
    <source>
        <dbReference type="HAMAP-Rule" id="MF_00041"/>
    </source>
</evidence>
<feature type="binding site" evidence="12">
    <location>
        <position position="234"/>
    </location>
    <ligand>
        <name>Zn(2+)</name>
        <dbReference type="ChEBI" id="CHEBI:29105"/>
    </ligand>
</feature>
<dbReference type="EC" id="6.1.1.16" evidence="12"/>
<evidence type="ECO:0000256" key="3">
    <source>
        <dbReference type="ARBA" id="ARBA00011245"/>
    </source>
</evidence>
<dbReference type="HAMAP" id="MF_00041">
    <property type="entry name" value="Cys_tRNA_synth"/>
    <property type="match status" value="1"/>
</dbReference>
<comment type="catalytic activity">
    <reaction evidence="12">
        <text>tRNA(Cys) + L-cysteine + ATP = L-cysteinyl-tRNA(Cys) + AMP + diphosphate</text>
        <dbReference type="Rhea" id="RHEA:17773"/>
        <dbReference type="Rhea" id="RHEA-COMP:9661"/>
        <dbReference type="Rhea" id="RHEA-COMP:9679"/>
        <dbReference type="ChEBI" id="CHEBI:30616"/>
        <dbReference type="ChEBI" id="CHEBI:33019"/>
        <dbReference type="ChEBI" id="CHEBI:35235"/>
        <dbReference type="ChEBI" id="CHEBI:78442"/>
        <dbReference type="ChEBI" id="CHEBI:78517"/>
        <dbReference type="ChEBI" id="CHEBI:456215"/>
        <dbReference type="EC" id="6.1.1.16"/>
    </reaction>
</comment>
<evidence type="ECO:0000256" key="11">
    <source>
        <dbReference type="ARBA" id="ARBA00023146"/>
    </source>
</evidence>
<reference evidence="15" key="1">
    <citation type="submission" date="2017-02" db="EMBL/GenBank/DDBJ databases">
        <title>Delving into the versatile metabolic prowess of the omnipresent phylum Bacteroidetes.</title>
        <authorList>
            <person name="Nobu M.K."/>
            <person name="Mei R."/>
            <person name="Narihiro T."/>
            <person name="Kuroda K."/>
            <person name="Liu W.-T."/>
        </authorList>
    </citation>
    <scope>NUCLEOTIDE SEQUENCE</scope>
    <source>
        <strain evidence="15">ADurb.Bin280</strain>
    </source>
</reference>
<dbReference type="Gene3D" id="3.40.50.620">
    <property type="entry name" value="HUPs"/>
    <property type="match status" value="1"/>
</dbReference>
<keyword evidence="9 12" id="KW-0067">ATP-binding</keyword>
<evidence type="ECO:0000256" key="7">
    <source>
        <dbReference type="ARBA" id="ARBA00022741"/>
    </source>
</evidence>
<dbReference type="GO" id="GO:0008270">
    <property type="term" value="F:zinc ion binding"/>
    <property type="evidence" value="ECO:0007669"/>
    <property type="project" value="UniProtKB-UniRule"/>
</dbReference>
<dbReference type="GO" id="GO:0006423">
    <property type="term" value="P:cysteinyl-tRNA aminoacylation"/>
    <property type="evidence" value="ECO:0007669"/>
    <property type="project" value="UniProtKB-UniRule"/>
</dbReference>
<dbReference type="NCBIfam" id="TIGR00435">
    <property type="entry name" value="cysS"/>
    <property type="match status" value="1"/>
</dbReference>
<sequence>MKLKIYNTLSRSKQEVTPISGDTIRMYSCGLTVYDFAHIGNLRKYVFDDLLRRTLKYFGYKVKWVMNITDVGHLTSDQDEGEDKIEKGARKEGKSAFEIAEFYKQAFIDNLKKLNIDMPDVLPSATGHIKEQIELISKLESRGFVYKTDDGIYFDTSKLDDYGKLARLDKENLQEGARIEINPQKKNPTDFALWKFSYPQGRDFDQNVDDQSKRRQMEWPSPWGLGFPGWHVECSAMSTKYLGQPFEIHTGGVDHINIHHTNEIAQSEAAEGKELARYWVHSEHLLENGKKMAKSDGHFIRLMDLEERGFDPVDLRFFYLRSHYRSKIDFSYQSLEGSRSARRKIVDFCLSLESGEIEGEDLFYREKMNEFDEALSDDLNTPRALEVIFTTITEAANKSFRGAFAKKFFEKIDEVLALDLFKNPFESIGFSGSKEILIASSFEQEVAEISKEMALRKEQGDFFASDELRAKLVNMGYVVEESQKQIKIYKK</sequence>
<evidence type="ECO:0000256" key="10">
    <source>
        <dbReference type="ARBA" id="ARBA00022917"/>
    </source>
</evidence>
<comment type="subcellular location">
    <subcellularLocation>
        <location evidence="1 12">Cytoplasm</location>
    </subcellularLocation>
</comment>
<keyword evidence="11 12" id="KW-0030">Aminoacyl-tRNA synthetase</keyword>
<dbReference type="CDD" id="cd00672">
    <property type="entry name" value="CysRS_core"/>
    <property type="match status" value="1"/>
</dbReference>
<organism evidence="15">
    <name type="scientific">candidate division WS2 bacterium ADurb.Bin280</name>
    <dbReference type="NCBI Taxonomy" id="1852829"/>
    <lineage>
        <taxon>Bacteria</taxon>
        <taxon>candidate division WS2</taxon>
    </lineage>
</organism>
<dbReference type="SUPFAM" id="SSF47323">
    <property type="entry name" value="Anticodon-binding domain of a subclass of class I aminoacyl-tRNA synthetases"/>
    <property type="match status" value="1"/>
</dbReference>
<dbReference type="SUPFAM" id="SSF52374">
    <property type="entry name" value="Nucleotidylyl transferase"/>
    <property type="match status" value="1"/>
</dbReference>
<proteinExistence type="inferred from homology"/>
<dbReference type="InterPro" id="IPR024909">
    <property type="entry name" value="Cys-tRNA/MSH_ligase"/>
</dbReference>
<comment type="caution">
    <text evidence="15">The sequence shown here is derived from an EMBL/GenBank/DDBJ whole genome shotgun (WGS) entry which is preliminary data.</text>
</comment>
<dbReference type="InterPro" id="IPR014729">
    <property type="entry name" value="Rossmann-like_a/b/a_fold"/>
</dbReference>